<dbReference type="GO" id="GO:0005886">
    <property type="term" value="C:plasma membrane"/>
    <property type="evidence" value="ECO:0007669"/>
    <property type="project" value="UniProtKB-SubCell"/>
</dbReference>
<comment type="caution">
    <text evidence="7">The sequence shown here is derived from an EMBL/GenBank/DDBJ whole genome shotgun (WGS) entry which is preliminary data.</text>
</comment>
<dbReference type="STRING" id="1798396.A2973_00765"/>
<evidence type="ECO:0000313" key="8">
    <source>
        <dbReference type="Proteomes" id="UP000176409"/>
    </source>
</evidence>
<protein>
    <recommendedName>
        <fullName evidence="9">Polysaccharide biosynthesis protein C-terminal domain-containing protein</fullName>
    </recommendedName>
</protein>
<dbReference type="PANTHER" id="PTHR30250">
    <property type="entry name" value="PST FAMILY PREDICTED COLANIC ACID TRANSPORTER"/>
    <property type="match status" value="1"/>
</dbReference>
<evidence type="ECO:0000256" key="4">
    <source>
        <dbReference type="ARBA" id="ARBA00022989"/>
    </source>
</evidence>
<feature type="transmembrane region" description="Helical" evidence="6">
    <location>
        <begin position="128"/>
        <end position="148"/>
    </location>
</feature>
<feature type="transmembrane region" description="Helical" evidence="6">
    <location>
        <begin position="298"/>
        <end position="320"/>
    </location>
</feature>
<feature type="transmembrane region" description="Helical" evidence="6">
    <location>
        <begin position="21"/>
        <end position="41"/>
    </location>
</feature>
<keyword evidence="3 6" id="KW-0812">Transmembrane</keyword>
<feature type="transmembrane region" description="Helical" evidence="6">
    <location>
        <begin position="223"/>
        <end position="242"/>
    </location>
</feature>
<proteinExistence type="predicted"/>
<dbReference type="Proteomes" id="UP000176409">
    <property type="component" value="Unassembled WGS sequence"/>
</dbReference>
<keyword evidence="4 6" id="KW-1133">Transmembrane helix</keyword>
<feature type="transmembrane region" description="Helical" evidence="6">
    <location>
        <begin position="160"/>
        <end position="177"/>
    </location>
</feature>
<feature type="transmembrane region" description="Helical" evidence="6">
    <location>
        <begin position="340"/>
        <end position="361"/>
    </location>
</feature>
<evidence type="ECO:0000313" key="7">
    <source>
        <dbReference type="EMBL" id="OGG29117.1"/>
    </source>
</evidence>
<feature type="transmembrane region" description="Helical" evidence="6">
    <location>
        <begin position="393"/>
        <end position="414"/>
    </location>
</feature>
<evidence type="ECO:0008006" key="9">
    <source>
        <dbReference type="Google" id="ProtNLM"/>
    </source>
</evidence>
<keyword evidence="5 6" id="KW-0472">Membrane</keyword>
<feature type="transmembrane region" description="Helical" evidence="6">
    <location>
        <begin position="183"/>
        <end position="203"/>
    </location>
</feature>
<evidence type="ECO:0000256" key="5">
    <source>
        <dbReference type="ARBA" id="ARBA00023136"/>
    </source>
</evidence>
<feature type="transmembrane region" description="Helical" evidence="6">
    <location>
        <begin position="368"/>
        <end position="387"/>
    </location>
</feature>
<evidence type="ECO:0000256" key="1">
    <source>
        <dbReference type="ARBA" id="ARBA00004651"/>
    </source>
</evidence>
<evidence type="ECO:0000256" key="6">
    <source>
        <dbReference type="SAM" id="Phobius"/>
    </source>
</evidence>
<feature type="transmembrane region" description="Helical" evidence="6">
    <location>
        <begin position="269"/>
        <end position="286"/>
    </location>
</feature>
<accession>A0A1F6AXR9</accession>
<sequence length="420" mass="46393">MKRIIRFGRSLLTHRLAKDGFFMFSGTMVANVGAYLYHLMVGRILGKEAYSEVGALLSLLYILNVPALVLLTAFTKFFSGYKASGSLDKARSLFVIATTYLAIITSILFVLALPFVPFLTQYLRLSSPWLVVWLFVGLVFFVLTTVNIGVLQGFQRFRQIALFGIVVSAIRLIFGAIGAPLGVGWTMVGFSVTGIVVYALYFLPIGFILQKKKAVVAIDMMPAVRYMIPTFLAILGITAIYSQDVVLVKHYLSAADAGLYAALSVLGKIIYYASFTVGTILFPVLAEHHEQGTDRRHMVWLGLAAVGAISVILTLGYGLFPTFIVRLLYGRVYDDAAPYMFSFGLFMTFFSLSYLLIQVCLAVGRTRVWVFAASAAILHVILVSLYHESLRSVVTVNIGVSSVLFFALLIYYGMEKNHAK</sequence>
<dbReference type="PANTHER" id="PTHR30250:SF28">
    <property type="entry name" value="POLYSACCHARIDE BIOSYNTHESIS PROTEIN"/>
    <property type="match status" value="1"/>
</dbReference>
<evidence type="ECO:0000256" key="2">
    <source>
        <dbReference type="ARBA" id="ARBA00022475"/>
    </source>
</evidence>
<evidence type="ECO:0000256" key="3">
    <source>
        <dbReference type="ARBA" id="ARBA00022692"/>
    </source>
</evidence>
<organism evidence="7 8">
    <name type="scientific">Candidatus Gottesmanbacteria bacterium RIFCSPLOWO2_01_FULL_49_10</name>
    <dbReference type="NCBI Taxonomy" id="1798396"/>
    <lineage>
        <taxon>Bacteria</taxon>
        <taxon>Candidatus Gottesmaniibacteriota</taxon>
    </lineage>
</organism>
<reference evidence="7 8" key="1">
    <citation type="journal article" date="2016" name="Nat. Commun.">
        <title>Thousands of microbial genomes shed light on interconnected biogeochemical processes in an aquifer system.</title>
        <authorList>
            <person name="Anantharaman K."/>
            <person name="Brown C.T."/>
            <person name="Hug L.A."/>
            <person name="Sharon I."/>
            <person name="Castelle C.J."/>
            <person name="Probst A.J."/>
            <person name="Thomas B.C."/>
            <person name="Singh A."/>
            <person name="Wilkins M.J."/>
            <person name="Karaoz U."/>
            <person name="Brodie E.L."/>
            <person name="Williams K.H."/>
            <person name="Hubbard S.S."/>
            <person name="Banfield J.F."/>
        </authorList>
    </citation>
    <scope>NUCLEOTIDE SEQUENCE [LARGE SCALE GENOMIC DNA]</scope>
</reference>
<dbReference type="AlphaFoldDB" id="A0A1F6AXR9"/>
<dbReference type="EMBL" id="MFJZ01000058">
    <property type="protein sequence ID" value="OGG29117.1"/>
    <property type="molecule type" value="Genomic_DNA"/>
</dbReference>
<keyword evidence="2" id="KW-1003">Cell membrane</keyword>
<dbReference type="InterPro" id="IPR050833">
    <property type="entry name" value="Poly_Biosynth_Transport"/>
</dbReference>
<comment type="subcellular location">
    <subcellularLocation>
        <location evidence="1">Cell membrane</location>
        <topology evidence="1">Multi-pass membrane protein</topology>
    </subcellularLocation>
</comment>
<name>A0A1F6AXR9_9BACT</name>
<gene>
    <name evidence="7" type="ORF">A2973_00765</name>
</gene>
<feature type="transmembrane region" description="Helical" evidence="6">
    <location>
        <begin position="93"/>
        <end position="116"/>
    </location>
</feature>
<feature type="transmembrane region" description="Helical" evidence="6">
    <location>
        <begin position="53"/>
        <end position="73"/>
    </location>
</feature>